<proteinExistence type="evidence at transcript level"/>
<dbReference type="InterPro" id="IPR017364">
    <property type="entry name" value="GEMIN2"/>
</dbReference>
<comment type="subcellular location">
    <subcellularLocation>
        <location evidence="1">Cytoplasm</location>
    </subcellularLocation>
</comment>
<feature type="non-terminal residue" evidence="8">
    <location>
        <position position="1"/>
    </location>
</feature>
<dbReference type="Pfam" id="PF04938">
    <property type="entry name" value="SIP1"/>
    <property type="match status" value="1"/>
</dbReference>
<dbReference type="GO" id="GO:0000245">
    <property type="term" value="P:spliceosomal complex assembly"/>
    <property type="evidence" value="ECO:0007669"/>
    <property type="project" value="InterPro"/>
</dbReference>
<dbReference type="GO" id="GO:0000387">
    <property type="term" value="P:spliceosomal snRNP assembly"/>
    <property type="evidence" value="ECO:0007669"/>
    <property type="project" value="InterPro"/>
</dbReference>
<name>A0A0K8TR62_TABBR</name>
<evidence type="ECO:0000256" key="7">
    <source>
        <dbReference type="SAM" id="MobiDB-lite"/>
    </source>
</evidence>
<evidence type="ECO:0000256" key="1">
    <source>
        <dbReference type="ARBA" id="ARBA00004496"/>
    </source>
</evidence>
<sequence length="243" mass="28402">ETFQQQALFVPAPDNDFDPNAEPRDGEEYLMRVIHERKRCPTIVVKPVKGKRSSEDAEKPSSMQFHDEIVDSSQYLHPTEQWRVQQLQDFIAVRRKISDLREHLNRHGCPADNQIPLTAEQEKWEVFCRHNQPHLSTILRIEQRSLEKLLEFLADWFDNLKDEELVDLTSSHKWLGMWTHSVLGCLHLPLEAPVHSALREIAKTCVYLRNKLDCDDLVKAVPLNLLIVLTSRYFRQLDLASYV</sequence>
<evidence type="ECO:0000256" key="3">
    <source>
        <dbReference type="ARBA" id="ARBA00022664"/>
    </source>
</evidence>
<dbReference type="InterPro" id="IPR035426">
    <property type="entry name" value="Gemin2/Brr1"/>
</dbReference>
<keyword evidence="3" id="KW-0507">mRNA processing</keyword>
<dbReference type="PANTHER" id="PTHR12794:SF0">
    <property type="entry name" value="GEM-ASSOCIATED PROTEIN 2"/>
    <property type="match status" value="1"/>
</dbReference>
<comment type="similarity">
    <text evidence="5">Belongs to the gemin-2 family.</text>
</comment>
<evidence type="ECO:0000313" key="8">
    <source>
        <dbReference type="EMBL" id="JAI16611.1"/>
    </source>
</evidence>
<dbReference type="GO" id="GO:0005681">
    <property type="term" value="C:spliceosomal complex"/>
    <property type="evidence" value="ECO:0007669"/>
    <property type="project" value="InterPro"/>
</dbReference>
<dbReference type="GO" id="GO:0032797">
    <property type="term" value="C:SMN complex"/>
    <property type="evidence" value="ECO:0007669"/>
    <property type="project" value="TreeGrafter"/>
</dbReference>
<dbReference type="PANTHER" id="PTHR12794">
    <property type="entry name" value="GEMIN2"/>
    <property type="match status" value="1"/>
</dbReference>
<dbReference type="EMBL" id="GDAI01000992">
    <property type="protein sequence ID" value="JAI16611.1"/>
    <property type="molecule type" value="mRNA"/>
</dbReference>
<evidence type="ECO:0000256" key="6">
    <source>
        <dbReference type="ARBA" id="ARBA00047179"/>
    </source>
</evidence>
<organism evidence="8">
    <name type="scientific">Tabanus bromius</name>
    <name type="common">Band-eyed brown horse fly</name>
    <dbReference type="NCBI Taxonomy" id="304241"/>
    <lineage>
        <taxon>Eukaryota</taxon>
        <taxon>Metazoa</taxon>
        <taxon>Ecdysozoa</taxon>
        <taxon>Arthropoda</taxon>
        <taxon>Hexapoda</taxon>
        <taxon>Insecta</taxon>
        <taxon>Pterygota</taxon>
        <taxon>Neoptera</taxon>
        <taxon>Endopterygota</taxon>
        <taxon>Diptera</taxon>
        <taxon>Brachycera</taxon>
        <taxon>Tabanomorpha</taxon>
        <taxon>Tabanoidea</taxon>
        <taxon>Tabanidae</taxon>
        <taxon>Tabanus</taxon>
    </lineage>
</organism>
<reference evidence="8" key="1">
    <citation type="journal article" date="2015" name="Insect Biochem. Mol. Biol.">
        <title>An insight into the sialome of the horse fly, Tabanus bromius.</title>
        <authorList>
            <person name="Ribeiro J.M."/>
            <person name="Kazimirova M."/>
            <person name="Takac P."/>
            <person name="Andersen J.F."/>
            <person name="Francischetti I.M."/>
        </authorList>
    </citation>
    <scope>NUCLEOTIDE SEQUENCE</scope>
</reference>
<dbReference type="AlphaFoldDB" id="A0A0K8TR62"/>
<accession>A0A0K8TR62</accession>
<feature type="region of interest" description="Disordered" evidence="7">
    <location>
        <begin position="1"/>
        <end position="22"/>
    </location>
</feature>
<dbReference type="Gene3D" id="1.20.58.1070">
    <property type="match status" value="1"/>
</dbReference>
<keyword evidence="4" id="KW-0508">mRNA splicing</keyword>
<protein>
    <recommendedName>
        <fullName evidence="6">Gem-associated protein 2</fullName>
    </recommendedName>
</protein>
<keyword evidence="2" id="KW-0963">Cytoplasm</keyword>
<evidence type="ECO:0000256" key="5">
    <source>
        <dbReference type="ARBA" id="ARBA00025758"/>
    </source>
</evidence>
<dbReference type="PIRSF" id="PIRSF038038">
    <property type="entry name" value="SMN_Gemin2"/>
    <property type="match status" value="1"/>
</dbReference>
<evidence type="ECO:0000256" key="4">
    <source>
        <dbReference type="ARBA" id="ARBA00023187"/>
    </source>
</evidence>
<evidence type="ECO:0000256" key="2">
    <source>
        <dbReference type="ARBA" id="ARBA00022490"/>
    </source>
</evidence>